<keyword evidence="1" id="KW-0812">Transmembrane</keyword>
<gene>
    <name evidence="2" type="ORF">HKQ55_07575</name>
</gene>
<evidence type="ECO:0000256" key="1">
    <source>
        <dbReference type="SAM" id="Phobius"/>
    </source>
</evidence>
<reference evidence="2 3" key="1">
    <citation type="submission" date="2020-04" db="EMBL/GenBank/DDBJ databases">
        <title>A novel gut-associated lysogenic phage, Bacteroides phage BV01, alters the host transcriptome and bile acid metabolism in Bacteroides vulgatus.</title>
        <authorList>
            <person name="Campbell D.E."/>
            <person name="Ly L."/>
            <person name="Ridlon J.M."/>
            <person name="Hsiao A."/>
            <person name="Degnan P.H."/>
        </authorList>
    </citation>
    <scope>NUCLEOTIDE SEQUENCE [LARGE SCALE GENOMIC DNA]</scope>
    <source>
        <strain evidence="2 3">VPI-BV8526</strain>
    </source>
</reference>
<keyword evidence="1" id="KW-0472">Membrane</keyword>
<proteinExistence type="predicted"/>
<sequence>MIDILNYLLALSAVFFGYRIYVSRCSGKSFKEIRPLTVSFGITLLLLWCITVFTAFFSRTV</sequence>
<name>A0A848QNZ1_PHOVU</name>
<dbReference type="RefSeq" id="WP_009276841.1">
    <property type="nucleotide sequence ID" value="NZ_JABDSI010000102.1"/>
</dbReference>
<evidence type="ECO:0000313" key="2">
    <source>
        <dbReference type="EMBL" id="NMW39996.1"/>
    </source>
</evidence>
<dbReference type="EMBL" id="JABDSI010000102">
    <property type="protein sequence ID" value="NMW39996.1"/>
    <property type="molecule type" value="Genomic_DNA"/>
</dbReference>
<feature type="transmembrane region" description="Helical" evidence="1">
    <location>
        <begin position="6"/>
        <end position="24"/>
    </location>
</feature>
<evidence type="ECO:0000313" key="3">
    <source>
        <dbReference type="Proteomes" id="UP000583639"/>
    </source>
</evidence>
<protein>
    <submittedName>
        <fullName evidence="2">Uncharacterized protein</fullName>
    </submittedName>
</protein>
<dbReference type="Proteomes" id="UP000583639">
    <property type="component" value="Unassembled WGS sequence"/>
</dbReference>
<organism evidence="2 3">
    <name type="scientific">Phocaeicola vulgatus</name>
    <name type="common">Bacteroides vulgatus</name>
    <dbReference type="NCBI Taxonomy" id="821"/>
    <lineage>
        <taxon>Bacteria</taxon>
        <taxon>Pseudomonadati</taxon>
        <taxon>Bacteroidota</taxon>
        <taxon>Bacteroidia</taxon>
        <taxon>Bacteroidales</taxon>
        <taxon>Bacteroidaceae</taxon>
        <taxon>Phocaeicola</taxon>
    </lineage>
</organism>
<accession>A0A848QNZ1</accession>
<dbReference type="AlphaFoldDB" id="A0A848QNZ1"/>
<comment type="caution">
    <text evidence="2">The sequence shown here is derived from an EMBL/GenBank/DDBJ whole genome shotgun (WGS) entry which is preliminary data.</text>
</comment>
<keyword evidence="1" id="KW-1133">Transmembrane helix</keyword>
<feature type="transmembrane region" description="Helical" evidence="1">
    <location>
        <begin position="36"/>
        <end position="57"/>
    </location>
</feature>